<dbReference type="OrthoDB" id="668489at2"/>
<evidence type="ECO:0008006" key="4">
    <source>
        <dbReference type="Google" id="ProtNLM"/>
    </source>
</evidence>
<feature type="chain" id="PRO_5020965361" description="Lipoprotein" evidence="1">
    <location>
        <begin position="22"/>
        <end position="192"/>
    </location>
</feature>
<dbReference type="EMBL" id="SKFH01000002">
    <property type="protein sequence ID" value="TCZ74556.1"/>
    <property type="molecule type" value="Genomic_DNA"/>
</dbReference>
<keyword evidence="3" id="KW-1185">Reference proteome</keyword>
<dbReference type="PROSITE" id="PS51257">
    <property type="entry name" value="PROKAR_LIPOPROTEIN"/>
    <property type="match status" value="1"/>
</dbReference>
<dbReference type="AlphaFoldDB" id="A0A4R4E4N4"/>
<accession>A0A4R4E4N4</accession>
<evidence type="ECO:0000313" key="2">
    <source>
        <dbReference type="EMBL" id="TCZ74556.1"/>
    </source>
</evidence>
<evidence type="ECO:0000256" key="1">
    <source>
        <dbReference type="SAM" id="SignalP"/>
    </source>
</evidence>
<feature type="signal peptide" evidence="1">
    <location>
        <begin position="1"/>
        <end position="21"/>
    </location>
</feature>
<keyword evidence="1" id="KW-0732">Signal</keyword>
<reference evidence="2 3" key="1">
    <citation type="submission" date="2019-03" db="EMBL/GenBank/DDBJ databases">
        <authorList>
            <person name="Kim M.K.M."/>
        </authorList>
    </citation>
    <scope>NUCLEOTIDE SEQUENCE [LARGE SCALE GENOMIC DNA]</scope>
    <source>
        <strain evidence="2 3">17J68-15</strain>
    </source>
</reference>
<sequence length="192" mass="21270">MKKALLPFLLFVLASCTKDRAAAPGEVTLPAMRIIDLNDAQVRYQQTRTVDLNADGAADLLFKLQLVGDPLLQVDKHQFCVQSGIQRNLLVNDQDETTPYAASATIPLQQAGFEWYEVTQTMLAEKVIGTSDGWWDGLWKTAQHRYLAVQVQQGTNRYMGWVELSIDQAGETLTLHRAALNVSPNVPIVTGS</sequence>
<dbReference type="RefSeq" id="WP_131850601.1">
    <property type="nucleotide sequence ID" value="NZ_SKFH01000002.1"/>
</dbReference>
<gene>
    <name evidence="2" type="ORF">E0486_02715</name>
</gene>
<comment type="caution">
    <text evidence="2">The sequence shown here is derived from an EMBL/GenBank/DDBJ whole genome shotgun (WGS) entry which is preliminary data.</text>
</comment>
<evidence type="ECO:0000313" key="3">
    <source>
        <dbReference type="Proteomes" id="UP000295164"/>
    </source>
</evidence>
<dbReference type="Proteomes" id="UP000295164">
    <property type="component" value="Unassembled WGS sequence"/>
</dbReference>
<proteinExistence type="predicted"/>
<protein>
    <recommendedName>
        <fullName evidence="4">Lipoprotein</fullName>
    </recommendedName>
</protein>
<name>A0A4R4E4N4_9BACT</name>
<organism evidence="2 3">
    <name type="scientific">Flaviaesturariibacter aridisoli</name>
    <dbReference type="NCBI Taxonomy" id="2545761"/>
    <lineage>
        <taxon>Bacteria</taxon>
        <taxon>Pseudomonadati</taxon>
        <taxon>Bacteroidota</taxon>
        <taxon>Chitinophagia</taxon>
        <taxon>Chitinophagales</taxon>
        <taxon>Chitinophagaceae</taxon>
        <taxon>Flaviaestuariibacter</taxon>
    </lineage>
</organism>